<comment type="function">
    <text evidence="15">Functions as G protein-coupled receptor for calcitonin-gene-related peptides and adrenomedulli. Specificity is modulated by accessory proteins. Activates cAMP-dependent pathway.</text>
</comment>
<keyword evidence="13 15" id="KW-0807">Transducer</keyword>
<dbReference type="GO" id="GO:0001525">
    <property type="term" value="P:angiogenesis"/>
    <property type="evidence" value="ECO:0007669"/>
    <property type="project" value="TreeGrafter"/>
</dbReference>
<dbReference type="InterPro" id="IPR017983">
    <property type="entry name" value="GPCR_2_secretin-like_CS"/>
</dbReference>
<dbReference type="Gene3D" id="4.10.1240.10">
    <property type="entry name" value="GPCR, family 2, extracellular hormone receptor domain"/>
    <property type="match status" value="1"/>
</dbReference>
<dbReference type="GO" id="GO:0001605">
    <property type="term" value="F:adrenomedullin receptor activity"/>
    <property type="evidence" value="ECO:0007669"/>
    <property type="project" value="TreeGrafter"/>
</dbReference>
<name>A0A7L3YSR7_FREGA</name>
<feature type="transmembrane region" description="Helical" evidence="15">
    <location>
        <begin position="153"/>
        <end position="171"/>
    </location>
</feature>
<feature type="transmembrane region" description="Helical" evidence="15">
    <location>
        <begin position="191"/>
        <end position="220"/>
    </location>
</feature>
<dbReference type="GO" id="GO:0001635">
    <property type="term" value="F:calcitonin gene-related peptide receptor activity"/>
    <property type="evidence" value="ECO:0007669"/>
    <property type="project" value="TreeGrafter"/>
</dbReference>
<dbReference type="GO" id="GO:0007166">
    <property type="term" value="P:cell surface receptor signaling pathway"/>
    <property type="evidence" value="ECO:0007669"/>
    <property type="project" value="UniProtKB-UniRule"/>
</dbReference>
<comment type="similarity">
    <text evidence="2 15">Belongs to the G-protein coupled receptor 2 family.</text>
</comment>
<dbReference type="PANTHER" id="PTHR45620:SF21">
    <property type="entry name" value="CALCITONIN GENE-RELATED PEPTIDE TYPE 1 RECEPTOR"/>
    <property type="match status" value="1"/>
</dbReference>
<evidence type="ECO:0000256" key="2">
    <source>
        <dbReference type="ARBA" id="ARBA00005314"/>
    </source>
</evidence>
<feature type="transmembrane region" description="Helical" evidence="15">
    <location>
        <begin position="307"/>
        <end position="327"/>
    </location>
</feature>
<evidence type="ECO:0000313" key="18">
    <source>
        <dbReference type="EMBL" id="NXW04527.1"/>
    </source>
</evidence>
<evidence type="ECO:0000256" key="6">
    <source>
        <dbReference type="ARBA" id="ARBA00022729"/>
    </source>
</evidence>
<sequence>FFATAIPSERHQNMTEDFTQLSVTRNKIMTAQYECYQKIMQDPIHRKEGPYCNRTWDGWLCWSDVAAGTVSVQRCPDYFQDFNPSEKVTKICDPSGNWFRHPESNRTWTNYTQCNIYTHEKVKYTKSSPCIHLFLFLFSRSLSCQRITLHKNLFFSFVCNSVVTIISLTAVANNQELVATNPVSCKVSQFIYLYLMGCNYFWMLCEGIYLHTLIVVAVFAEKQHLMWYYLLGWGFPLIPACIHAVARSLYYNDNCWISSDTHLLYIIHGPICAALLVNLFFLLNIVRVLITKLKDTHKAESNLYMKAVRATLILVPLLGIEFVLFPWRPEGRIAEEVYDYVMHILMHYQVQAVLRRHWNQYKIQFEHSFSHSDAMRTASYTVSSISDVQGYSYNHDCTSEHLNGKGYHDMDSVVLKTEKLYG</sequence>
<feature type="transmembrane region" description="Helical" evidence="15">
    <location>
        <begin position="262"/>
        <end position="286"/>
    </location>
</feature>
<feature type="domain" description="G-protein coupled receptors family 2 profile 2" evidence="17">
    <location>
        <begin position="133"/>
        <end position="347"/>
    </location>
</feature>
<dbReference type="PRINTS" id="PR01351">
    <property type="entry name" value="CGRPRECEPTOR"/>
</dbReference>
<dbReference type="GO" id="GO:0005886">
    <property type="term" value="C:plasma membrane"/>
    <property type="evidence" value="ECO:0007669"/>
    <property type="project" value="UniProtKB-SubCell"/>
</dbReference>
<evidence type="ECO:0000256" key="12">
    <source>
        <dbReference type="ARBA" id="ARBA00023180"/>
    </source>
</evidence>
<evidence type="ECO:0000256" key="9">
    <source>
        <dbReference type="ARBA" id="ARBA00023136"/>
    </source>
</evidence>
<dbReference type="InterPro" id="IPR003287">
    <property type="entry name" value="GPCR_2_calcitonin_rcpt_fam"/>
</dbReference>
<dbReference type="InterPro" id="IPR050332">
    <property type="entry name" value="GPCR_2"/>
</dbReference>
<evidence type="ECO:0000256" key="10">
    <source>
        <dbReference type="ARBA" id="ARBA00023157"/>
    </source>
</evidence>
<dbReference type="InterPro" id="IPR003289">
    <property type="entry name" value="GPCR_2_CGRP1_rcpt"/>
</dbReference>
<evidence type="ECO:0000256" key="13">
    <source>
        <dbReference type="ARBA" id="ARBA00023224"/>
    </source>
</evidence>
<evidence type="ECO:0000256" key="3">
    <source>
        <dbReference type="ARBA" id="ARBA00015885"/>
    </source>
</evidence>
<keyword evidence="9 15" id="KW-0472">Membrane</keyword>
<evidence type="ECO:0000256" key="11">
    <source>
        <dbReference type="ARBA" id="ARBA00023170"/>
    </source>
</evidence>
<keyword evidence="5 15" id="KW-0812">Transmembrane</keyword>
<keyword evidence="4 15" id="KW-1003">Cell membrane</keyword>
<evidence type="ECO:0000259" key="17">
    <source>
        <dbReference type="PROSITE" id="PS50261"/>
    </source>
</evidence>
<dbReference type="Gene3D" id="1.20.1070.10">
    <property type="entry name" value="Rhodopsin 7-helix transmembrane proteins"/>
    <property type="match status" value="1"/>
</dbReference>
<feature type="non-terminal residue" evidence="18">
    <location>
        <position position="1"/>
    </location>
</feature>
<keyword evidence="12 15" id="KW-0325">Glycoprotein</keyword>
<dbReference type="SMART" id="SM00008">
    <property type="entry name" value="HormR"/>
    <property type="match status" value="1"/>
</dbReference>
<dbReference type="GO" id="GO:0007189">
    <property type="term" value="P:adenylate cyclase-activating G protein-coupled receptor signaling pathway"/>
    <property type="evidence" value="ECO:0007669"/>
    <property type="project" value="TreeGrafter"/>
</dbReference>
<evidence type="ECO:0000256" key="14">
    <source>
        <dbReference type="ARBA" id="ARBA00030562"/>
    </source>
</evidence>
<dbReference type="PROSITE" id="PS50261">
    <property type="entry name" value="G_PROTEIN_RECEP_F2_4"/>
    <property type="match status" value="1"/>
</dbReference>
<dbReference type="PRINTS" id="PR00249">
    <property type="entry name" value="GPCRSECRETIN"/>
</dbReference>
<feature type="non-terminal residue" evidence="18">
    <location>
        <position position="422"/>
    </location>
</feature>
<organism evidence="18 19">
    <name type="scientific">Fregetta grallaria</name>
    <name type="common">White-bellied storm-petrel</name>
    <name type="synonym">Procellaria grallaria</name>
    <dbReference type="NCBI Taxonomy" id="79628"/>
    <lineage>
        <taxon>Eukaryota</taxon>
        <taxon>Metazoa</taxon>
        <taxon>Chordata</taxon>
        <taxon>Craniata</taxon>
        <taxon>Vertebrata</taxon>
        <taxon>Euteleostomi</taxon>
        <taxon>Archelosauria</taxon>
        <taxon>Archosauria</taxon>
        <taxon>Dinosauria</taxon>
        <taxon>Saurischia</taxon>
        <taxon>Theropoda</taxon>
        <taxon>Coelurosauria</taxon>
        <taxon>Aves</taxon>
        <taxon>Neognathae</taxon>
        <taxon>Neoaves</taxon>
        <taxon>Aequornithes</taxon>
        <taxon>Procellariiformes</taxon>
        <taxon>Hydrobatidae</taxon>
        <taxon>Fregetta</taxon>
    </lineage>
</organism>
<dbReference type="CDD" id="cd15274">
    <property type="entry name" value="7tmB1_calcitonin_R"/>
    <property type="match status" value="1"/>
</dbReference>
<keyword evidence="8 15" id="KW-0297">G-protein coupled receptor</keyword>
<dbReference type="PANTHER" id="PTHR45620">
    <property type="entry name" value="PDF RECEPTOR-LIKE PROTEIN-RELATED"/>
    <property type="match status" value="1"/>
</dbReference>
<dbReference type="SUPFAM" id="SSF111418">
    <property type="entry name" value="Hormone receptor domain"/>
    <property type="match status" value="1"/>
</dbReference>
<evidence type="ECO:0000256" key="8">
    <source>
        <dbReference type="ARBA" id="ARBA00023040"/>
    </source>
</evidence>
<dbReference type="Pfam" id="PF02793">
    <property type="entry name" value="HRM"/>
    <property type="match status" value="1"/>
</dbReference>
<keyword evidence="19" id="KW-1185">Reference proteome</keyword>
<dbReference type="EMBL" id="VZZT01000709">
    <property type="protein sequence ID" value="NXW04527.1"/>
    <property type="molecule type" value="Genomic_DNA"/>
</dbReference>
<evidence type="ECO:0000313" key="19">
    <source>
        <dbReference type="Proteomes" id="UP000563060"/>
    </source>
</evidence>
<evidence type="ECO:0000256" key="7">
    <source>
        <dbReference type="ARBA" id="ARBA00022989"/>
    </source>
</evidence>
<dbReference type="InterPro" id="IPR000832">
    <property type="entry name" value="GPCR_2_secretin-like"/>
</dbReference>
<comment type="caution">
    <text evidence="18">The sequence shown here is derived from an EMBL/GenBank/DDBJ whole genome shotgun (WGS) entry which is preliminary data.</text>
</comment>
<keyword evidence="11 15" id="KW-0675">Receptor</keyword>
<feature type="transmembrane region" description="Helical" evidence="15">
    <location>
        <begin position="227"/>
        <end position="250"/>
    </location>
</feature>
<accession>A0A7L3YSR7</accession>
<dbReference type="Pfam" id="PF00002">
    <property type="entry name" value="7tm_2"/>
    <property type="match status" value="1"/>
</dbReference>
<proteinExistence type="inferred from homology"/>
<evidence type="ECO:0000256" key="5">
    <source>
        <dbReference type="ARBA" id="ARBA00022692"/>
    </source>
</evidence>
<keyword evidence="6 15" id="KW-0732">Signal</keyword>
<dbReference type="InterPro" id="IPR001879">
    <property type="entry name" value="GPCR_2_extracellular_dom"/>
</dbReference>
<dbReference type="InterPro" id="IPR017981">
    <property type="entry name" value="GPCR_2-like_7TM"/>
</dbReference>
<dbReference type="GO" id="GO:0004948">
    <property type="term" value="F:calcitonin receptor activity"/>
    <property type="evidence" value="ECO:0007669"/>
    <property type="project" value="UniProtKB-UniRule"/>
</dbReference>
<dbReference type="Proteomes" id="UP000563060">
    <property type="component" value="Unassembled WGS sequence"/>
</dbReference>
<gene>
    <name evidence="18" type="primary">Calcrl</name>
    <name evidence="18" type="ORF">FREGRA_R06855</name>
</gene>
<comment type="caution">
    <text evidence="15">Lacks conserved residue(s) required for the propagation of feature annotation.</text>
</comment>
<protein>
    <recommendedName>
        <fullName evidence="3 15">Calcitonin gene-related peptide type 1 receptor</fullName>
        <shortName evidence="15">CGRP type 1 receptor</shortName>
    </recommendedName>
    <alternativeName>
        <fullName evidence="14 15">Calcitonin receptor-like receptor</fullName>
    </alternativeName>
</protein>
<dbReference type="PROSITE" id="PS50227">
    <property type="entry name" value="G_PROTEIN_RECEP_F2_3"/>
    <property type="match status" value="1"/>
</dbReference>
<dbReference type="FunFam" id="4.10.1240.10:FF:000011">
    <property type="entry name" value="Calcitonin gene-related peptide type 1 receptor"/>
    <property type="match status" value="1"/>
</dbReference>
<comment type="subcellular location">
    <subcellularLocation>
        <location evidence="1 15">Cell membrane</location>
        <topology evidence="1 15">Multi-pass membrane protein</topology>
    </subcellularLocation>
</comment>
<evidence type="ECO:0000256" key="4">
    <source>
        <dbReference type="ARBA" id="ARBA00022475"/>
    </source>
</evidence>
<keyword evidence="7 15" id="KW-1133">Transmembrane helix</keyword>
<reference evidence="18 19" key="1">
    <citation type="submission" date="2019-09" db="EMBL/GenBank/DDBJ databases">
        <title>Bird 10,000 Genomes (B10K) Project - Family phase.</title>
        <authorList>
            <person name="Zhang G."/>
        </authorList>
    </citation>
    <scope>NUCLEOTIDE SEQUENCE [LARGE SCALE GENOMIC DNA]</scope>
    <source>
        <strain evidence="18">B10K-DU-006-09</strain>
        <tissue evidence="18">Muscle</tissue>
    </source>
</reference>
<evidence type="ECO:0000256" key="1">
    <source>
        <dbReference type="ARBA" id="ARBA00004651"/>
    </source>
</evidence>
<dbReference type="PRINTS" id="PR01350">
    <property type="entry name" value="CTRFAMILY"/>
</dbReference>
<keyword evidence="10 15" id="KW-1015">Disulfide bond</keyword>
<dbReference type="PROSITE" id="PS00649">
    <property type="entry name" value="G_PROTEIN_RECEP_F2_1"/>
    <property type="match status" value="1"/>
</dbReference>
<feature type="domain" description="G-protein coupled receptors family 2 profile 1" evidence="16">
    <location>
        <begin position="34"/>
        <end position="118"/>
    </location>
</feature>
<dbReference type="InterPro" id="IPR036445">
    <property type="entry name" value="GPCR_2_extracell_dom_sf"/>
</dbReference>
<evidence type="ECO:0000259" key="16">
    <source>
        <dbReference type="PROSITE" id="PS50227"/>
    </source>
</evidence>
<evidence type="ECO:0000256" key="15">
    <source>
        <dbReference type="RuleBase" id="RU368099"/>
    </source>
</evidence>
<dbReference type="AlphaFoldDB" id="A0A7L3YSR7"/>